<evidence type="ECO:0000256" key="1">
    <source>
        <dbReference type="ARBA" id="ARBA00004167"/>
    </source>
</evidence>
<evidence type="ECO:0000256" key="4">
    <source>
        <dbReference type="ARBA" id="ARBA00022989"/>
    </source>
</evidence>
<dbReference type="OrthoDB" id="286173at2"/>
<dbReference type="RefSeq" id="WP_123712393.1">
    <property type="nucleotide sequence ID" value="NZ_RKHR01000004.1"/>
</dbReference>
<dbReference type="PANTHER" id="PTHR30386">
    <property type="entry name" value="MEMBRANE FUSION SUBUNIT OF EMRAB-TOLC MULTIDRUG EFFLUX PUMP"/>
    <property type="match status" value="1"/>
</dbReference>
<evidence type="ECO:0000256" key="6">
    <source>
        <dbReference type="SAM" id="Coils"/>
    </source>
</evidence>
<dbReference type="AlphaFoldDB" id="A0A3N2DPJ4"/>
<evidence type="ECO:0000256" key="5">
    <source>
        <dbReference type="ARBA" id="ARBA00023136"/>
    </source>
</evidence>
<name>A0A3N2DPJ4_9GAMM</name>
<reference evidence="8 9" key="1">
    <citation type="submission" date="2018-11" db="EMBL/GenBank/DDBJ databases">
        <title>Genomic Encyclopedia of Type Strains, Phase IV (KMG-IV): sequencing the most valuable type-strain genomes for metagenomic binning, comparative biology and taxonomic classification.</title>
        <authorList>
            <person name="Goeker M."/>
        </authorList>
    </citation>
    <scope>NUCLEOTIDE SEQUENCE [LARGE SCALE GENOMIC DNA]</scope>
    <source>
        <strain evidence="8 9">DSM 100316</strain>
    </source>
</reference>
<keyword evidence="6" id="KW-0175">Coiled coil</keyword>
<dbReference type="Gene3D" id="2.40.30.170">
    <property type="match status" value="1"/>
</dbReference>
<dbReference type="Pfam" id="PF25917">
    <property type="entry name" value="BSH_RND"/>
    <property type="match status" value="1"/>
</dbReference>
<feature type="domain" description="Multidrug resistance protein MdtA-like barrel-sandwich hybrid" evidence="7">
    <location>
        <begin position="48"/>
        <end position="225"/>
    </location>
</feature>
<accession>A0A3N2DPJ4</accession>
<keyword evidence="3" id="KW-0812">Transmembrane</keyword>
<dbReference type="PANTHER" id="PTHR30386:SF26">
    <property type="entry name" value="TRANSPORT PROTEIN COMB"/>
    <property type="match status" value="1"/>
</dbReference>
<dbReference type="EMBL" id="RKHR01000004">
    <property type="protein sequence ID" value="ROS01622.1"/>
    <property type="molecule type" value="Genomic_DNA"/>
</dbReference>
<feature type="coiled-coil region" evidence="6">
    <location>
        <begin position="144"/>
        <end position="171"/>
    </location>
</feature>
<keyword evidence="4" id="KW-1133">Transmembrane helix</keyword>
<dbReference type="Gene3D" id="2.40.50.100">
    <property type="match status" value="1"/>
</dbReference>
<comment type="caution">
    <text evidence="8">The sequence shown here is derived from an EMBL/GenBank/DDBJ whole genome shotgun (WGS) entry which is preliminary data.</text>
</comment>
<dbReference type="InterPro" id="IPR050739">
    <property type="entry name" value="MFP"/>
</dbReference>
<organism evidence="8 9">
    <name type="scientific">Sinobacterium caligoides</name>
    <dbReference type="NCBI Taxonomy" id="933926"/>
    <lineage>
        <taxon>Bacteria</taxon>
        <taxon>Pseudomonadati</taxon>
        <taxon>Pseudomonadota</taxon>
        <taxon>Gammaproteobacteria</taxon>
        <taxon>Cellvibrionales</taxon>
        <taxon>Spongiibacteraceae</taxon>
        <taxon>Sinobacterium</taxon>
    </lineage>
</organism>
<gene>
    <name evidence="8" type="ORF">EDC56_2066</name>
</gene>
<protein>
    <submittedName>
        <fullName evidence="8">Multidrug resistance efflux pump</fullName>
    </submittedName>
</protein>
<keyword evidence="5" id="KW-0472">Membrane</keyword>
<dbReference type="SUPFAM" id="SSF111369">
    <property type="entry name" value="HlyD-like secretion proteins"/>
    <property type="match status" value="2"/>
</dbReference>
<evidence type="ECO:0000313" key="8">
    <source>
        <dbReference type="EMBL" id="ROS01622.1"/>
    </source>
</evidence>
<evidence type="ECO:0000256" key="3">
    <source>
        <dbReference type="ARBA" id="ARBA00022692"/>
    </source>
</evidence>
<proteinExistence type="inferred from homology"/>
<dbReference type="Gene3D" id="1.10.287.470">
    <property type="entry name" value="Helix hairpin bin"/>
    <property type="match status" value="1"/>
</dbReference>
<comment type="subcellular location">
    <subcellularLocation>
        <location evidence="1">Membrane</location>
        <topology evidence="1">Single-pass membrane protein</topology>
    </subcellularLocation>
</comment>
<dbReference type="Proteomes" id="UP000275394">
    <property type="component" value="Unassembled WGS sequence"/>
</dbReference>
<evidence type="ECO:0000256" key="2">
    <source>
        <dbReference type="ARBA" id="ARBA00009477"/>
    </source>
</evidence>
<comment type="similarity">
    <text evidence="2">Belongs to the membrane fusion protein (MFP) (TC 8.A.1) family.</text>
</comment>
<keyword evidence="9" id="KW-1185">Reference proteome</keyword>
<evidence type="ECO:0000313" key="9">
    <source>
        <dbReference type="Proteomes" id="UP000275394"/>
    </source>
</evidence>
<dbReference type="InterPro" id="IPR058625">
    <property type="entry name" value="MdtA-like_BSH"/>
</dbReference>
<sequence>MQAAEARFRRWMTTLLLFFVLVGSYFVLADRYAPMTTESRVQGFVVPLATEVSGHITAVYSENNQAVKAGELLFSIDDTHYRLVHERAQLALRQAYEQEAARYADVTAAKAKIETYRVTADNAMRDFKRIERLARSGSVSKSQFDNAESKRDASAANLRAARAQLRALEVRLGDGIGHSSVVLAAQNALAQAKWDLSRTQVLAPSDGVVSNLQLHEGAFASANQPILTFIPADSLWLVADFREKATALMKPGETAEVAFDALPGKVFTLSLLSRDFGVASAQQQANGRLSAVETSNRWVRDAQRVRVNLESEEALPANLFVGSRATVVVYTESHSLFTWLAEGMIRLISIAHYLY</sequence>
<evidence type="ECO:0000259" key="7">
    <source>
        <dbReference type="Pfam" id="PF25917"/>
    </source>
</evidence>
<dbReference type="GO" id="GO:0016020">
    <property type="term" value="C:membrane"/>
    <property type="evidence" value="ECO:0007669"/>
    <property type="project" value="UniProtKB-SubCell"/>
</dbReference>